<keyword evidence="1 3" id="KW-0238">DNA-binding</keyword>
<dbReference type="GO" id="GO:0003690">
    <property type="term" value="F:double-stranded DNA binding"/>
    <property type="evidence" value="ECO:0007669"/>
    <property type="project" value="UniProtKB-UniRule"/>
</dbReference>
<gene>
    <name evidence="3" type="primary">ku</name>
    <name evidence="6" type="ORF">HIR71_15440</name>
</gene>
<evidence type="ECO:0000256" key="1">
    <source>
        <dbReference type="ARBA" id="ARBA00023125"/>
    </source>
</evidence>
<dbReference type="CDD" id="cd00789">
    <property type="entry name" value="KU_like"/>
    <property type="match status" value="1"/>
</dbReference>
<keyword evidence="3" id="KW-0234">DNA repair</keyword>
<name>A0A7Y0M0I5_CELFI</name>
<dbReference type="NCBIfam" id="TIGR02772">
    <property type="entry name" value="Ku_bact"/>
    <property type="match status" value="1"/>
</dbReference>
<organism evidence="6 7">
    <name type="scientific">Cellulomonas fimi</name>
    <dbReference type="NCBI Taxonomy" id="1708"/>
    <lineage>
        <taxon>Bacteria</taxon>
        <taxon>Bacillati</taxon>
        <taxon>Actinomycetota</taxon>
        <taxon>Actinomycetes</taxon>
        <taxon>Micrococcales</taxon>
        <taxon>Cellulomonadaceae</taxon>
        <taxon>Cellulomonas</taxon>
    </lineage>
</organism>
<dbReference type="GO" id="GO:0006310">
    <property type="term" value="P:DNA recombination"/>
    <property type="evidence" value="ECO:0007669"/>
    <property type="project" value="UniProtKB-KW"/>
</dbReference>
<comment type="caution">
    <text evidence="6">The sequence shown here is derived from an EMBL/GenBank/DDBJ whole genome shotgun (WGS) entry which is preliminary data.</text>
</comment>
<feature type="compositionally biased region" description="Low complexity" evidence="4">
    <location>
        <begin position="271"/>
        <end position="303"/>
    </location>
</feature>
<evidence type="ECO:0000256" key="2">
    <source>
        <dbReference type="ARBA" id="ARBA00023172"/>
    </source>
</evidence>
<reference evidence="6 7" key="1">
    <citation type="submission" date="2020-04" db="EMBL/GenBank/DDBJ databases">
        <title>Sequencing and Assembly of C. fimi.</title>
        <authorList>
            <person name="Ramsey A.R."/>
        </authorList>
    </citation>
    <scope>NUCLEOTIDE SEQUENCE [LARGE SCALE GENOMIC DNA]</scope>
    <source>
        <strain evidence="6 7">SB</strain>
    </source>
</reference>
<dbReference type="Pfam" id="PF02735">
    <property type="entry name" value="Ku"/>
    <property type="match status" value="1"/>
</dbReference>
<comment type="function">
    <text evidence="3">With LigD forms a non-homologous end joining (NHEJ) DNA repair enzyme, which repairs dsDNA breaks with reduced fidelity. Binds linear dsDNA with 5'- and 3'- overhangs but not closed circular dsDNA nor ssDNA. Recruits and stimulates the ligase activity of LigD.</text>
</comment>
<feature type="domain" description="Ku" evidence="5">
    <location>
        <begin position="52"/>
        <end position="180"/>
    </location>
</feature>
<evidence type="ECO:0000256" key="4">
    <source>
        <dbReference type="SAM" id="MobiDB-lite"/>
    </source>
</evidence>
<evidence type="ECO:0000259" key="5">
    <source>
        <dbReference type="SMART" id="SM00559"/>
    </source>
</evidence>
<dbReference type="InterPro" id="IPR009187">
    <property type="entry name" value="Prok_Ku"/>
</dbReference>
<proteinExistence type="inferred from homology"/>
<dbReference type="HAMAP" id="MF_01875">
    <property type="entry name" value="Prokaryotic_Ku"/>
    <property type="match status" value="1"/>
</dbReference>
<dbReference type="AlphaFoldDB" id="A0A7Y0M0I5"/>
<dbReference type="InterPro" id="IPR006164">
    <property type="entry name" value="DNA_bd_Ku70/Ku80"/>
</dbReference>
<dbReference type="SMART" id="SM00559">
    <property type="entry name" value="Ku78"/>
    <property type="match status" value="1"/>
</dbReference>
<evidence type="ECO:0000256" key="3">
    <source>
        <dbReference type="HAMAP-Rule" id="MF_01875"/>
    </source>
</evidence>
<feature type="compositionally biased region" description="Low complexity" evidence="4">
    <location>
        <begin position="310"/>
        <end position="398"/>
    </location>
</feature>
<dbReference type="PANTHER" id="PTHR41251">
    <property type="entry name" value="NON-HOMOLOGOUS END JOINING PROTEIN KU"/>
    <property type="match status" value="1"/>
</dbReference>
<feature type="region of interest" description="Disordered" evidence="4">
    <location>
        <begin position="262"/>
        <end position="405"/>
    </location>
</feature>
<dbReference type="InterPro" id="IPR016194">
    <property type="entry name" value="SPOC-like_C_dom_sf"/>
</dbReference>
<dbReference type="EMBL" id="JABCJJ010000043">
    <property type="protein sequence ID" value="NMR21593.1"/>
    <property type="molecule type" value="Genomic_DNA"/>
</dbReference>
<keyword evidence="7" id="KW-1185">Reference proteome</keyword>
<sequence length="405" mass="42097">MRAIWKGAVAFGLVNVPVKLYAATGEHQVPLHQVHREDGGRIRYKKVCSVCGEPVEMSDIAKGYQTDDGELVVLTDADFAELPLATEREISVLEFVPAEQVDPILLAKTYYLEPEKTAAKPYALLREALVASDRMAVVKVALRQRESMAVLRVRDDVICLQTLLWPDEIREADFPVLDSDVSVRPQELKMASSLVESLAADFDPSQFEDRYQAALEEMIEAKVTAGSTQPVPVPEGSVGGGAEGGGEVIDLLAALQRSVEKARGARGGTDGATSGTGDDAADAGPLDAAVGDQGSARSTATKAASKKPSRTTASKSASAGSSDSRPTGKASAAKPSASKAAASKTAASRSAASKTTASKTTASKATASKTAAPKATSAKASGSKKSATASDARTATKSTSRRRAS</sequence>
<feature type="region of interest" description="Disordered" evidence="4">
    <location>
        <begin position="224"/>
        <end position="244"/>
    </location>
</feature>
<dbReference type="FunFam" id="2.40.290.10:FF:000004">
    <property type="entry name" value="Non-homologous end joining protein Ku"/>
    <property type="match status" value="1"/>
</dbReference>
<comment type="similarity">
    <text evidence="3">Belongs to the prokaryotic Ku family.</text>
</comment>
<dbReference type="RefSeq" id="WP_169325961.1">
    <property type="nucleotide sequence ID" value="NZ_JABCJJ010000043.1"/>
</dbReference>
<keyword evidence="3" id="KW-0227">DNA damage</keyword>
<dbReference type="Proteomes" id="UP000562124">
    <property type="component" value="Unassembled WGS sequence"/>
</dbReference>
<evidence type="ECO:0000313" key="7">
    <source>
        <dbReference type="Proteomes" id="UP000562124"/>
    </source>
</evidence>
<evidence type="ECO:0000313" key="6">
    <source>
        <dbReference type="EMBL" id="NMR21593.1"/>
    </source>
</evidence>
<dbReference type="Gene3D" id="2.40.290.10">
    <property type="match status" value="1"/>
</dbReference>
<comment type="subunit">
    <text evidence="3">Homodimer. Interacts with LigD.</text>
</comment>
<dbReference type="PANTHER" id="PTHR41251:SF1">
    <property type="entry name" value="NON-HOMOLOGOUS END JOINING PROTEIN KU"/>
    <property type="match status" value="1"/>
</dbReference>
<keyword evidence="2 3" id="KW-0233">DNA recombination</keyword>
<dbReference type="GO" id="GO:0006303">
    <property type="term" value="P:double-strand break repair via nonhomologous end joining"/>
    <property type="evidence" value="ECO:0007669"/>
    <property type="project" value="UniProtKB-UniRule"/>
</dbReference>
<dbReference type="SUPFAM" id="SSF100939">
    <property type="entry name" value="SPOC domain-like"/>
    <property type="match status" value="1"/>
</dbReference>
<protein>
    <recommendedName>
        <fullName evidence="3">Non-homologous end joining protein Ku</fullName>
    </recommendedName>
</protein>
<accession>A0A7Y0M0I5</accession>